<sequence>MFRLVHHAARNTVEVCKLQTCATDATAAEDCDGWGIQGGAPNGLGGGGNLGMGGPPMGGNNQGNQGNMSGNKTSTQVTIPKDLAGAIIGKGGARIRKIRSDSGAGITIDEPLPGSNDRIITITGIPSQIQMAQYLLQQR</sequence>
<name>E2A4M0_CAMFO</name>
<keyword evidence="2" id="KW-0694">RNA-binding</keyword>
<dbReference type="PANTHER" id="PTHR10288">
    <property type="entry name" value="KH DOMAIN CONTAINING RNA BINDING PROTEIN"/>
    <property type="match status" value="1"/>
</dbReference>
<dbReference type="GO" id="GO:0010468">
    <property type="term" value="P:regulation of gene expression"/>
    <property type="evidence" value="ECO:0007669"/>
    <property type="project" value="UniProtKB-ARBA"/>
</dbReference>
<keyword evidence="6" id="KW-1185">Reference proteome</keyword>
<dbReference type="OMA" id="ARECTEQ"/>
<dbReference type="EMBL" id="GL436710">
    <property type="protein sequence ID" value="EFN71622.1"/>
    <property type="molecule type" value="Genomic_DNA"/>
</dbReference>
<keyword evidence="5" id="KW-0687">Ribonucleoprotein</keyword>
<dbReference type="InterPro" id="IPR004088">
    <property type="entry name" value="KH_dom_type_1"/>
</dbReference>
<feature type="domain" description="K Homology" evidence="4">
    <location>
        <begin position="71"/>
        <end position="139"/>
    </location>
</feature>
<dbReference type="AlphaFoldDB" id="E2A4M0"/>
<dbReference type="Pfam" id="PF00013">
    <property type="entry name" value="KH_1"/>
    <property type="match status" value="1"/>
</dbReference>
<evidence type="ECO:0000256" key="1">
    <source>
        <dbReference type="ARBA" id="ARBA00022737"/>
    </source>
</evidence>
<accession>E2A4M0</accession>
<dbReference type="GO" id="GO:1990904">
    <property type="term" value="C:ribonucleoprotein complex"/>
    <property type="evidence" value="ECO:0007669"/>
    <property type="project" value="UniProtKB-KW"/>
</dbReference>
<evidence type="ECO:0000256" key="3">
    <source>
        <dbReference type="SAM" id="MobiDB-lite"/>
    </source>
</evidence>
<dbReference type="Proteomes" id="UP000000311">
    <property type="component" value="Unassembled WGS sequence"/>
</dbReference>
<dbReference type="OrthoDB" id="1937934at2759"/>
<reference evidence="5 6" key="1">
    <citation type="journal article" date="2010" name="Science">
        <title>Genomic comparison of the ants Camponotus floridanus and Harpegnathos saltator.</title>
        <authorList>
            <person name="Bonasio R."/>
            <person name="Zhang G."/>
            <person name="Ye C."/>
            <person name="Mutti N.S."/>
            <person name="Fang X."/>
            <person name="Qin N."/>
            <person name="Donahue G."/>
            <person name="Yang P."/>
            <person name="Li Q."/>
            <person name="Li C."/>
            <person name="Zhang P."/>
            <person name="Huang Z."/>
            <person name="Berger S.L."/>
            <person name="Reinberg D."/>
            <person name="Wang J."/>
            <person name="Liebig J."/>
        </authorList>
    </citation>
    <scope>NUCLEOTIDE SEQUENCE [LARGE SCALE GENOMIC DNA]</scope>
    <source>
        <strain evidence="6">C129</strain>
    </source>
</reference>
<dbReference type="Gene3D" id="3.30.1370.10">
    <property type="entry name" value="K Homology domain, type 1"/>
    <property type="match status" value="1"/>
</dbReference>
<dbReference type="InParanoid" id="E2A4M0"/>
<evidence type="ECO:0000256" key="2">
    <source>
        <dbReference type="PROSITE-ProRule" id="PRU00117"/>
    </source>
</evidence>
<dbReference type="SMART" id="SM00322">
    <property type="entry name" value="KH"/>
    <property type="match status" value="1"/>
</dbReference>
<proteinExistence type="predicted"/>
<dbReference type="CDD" id="cd22434">
    <property type="entry name" value="KH-I_HNRNPK_rpt3"/>
    <property type="match status" value="1"/>
</dbReference>
<feature type="compositionally biased region" description="Gly residues" evidence="3">
    <location>
        <begin position="46"/>
        <end position="61"/>
    </location>
</feature>
<dbReference type="InterPro" id="IPR004087">
    <property type="entry name" value="KH_dom"/>
</dbReference>
<keyword evidence="1" id="KW-0677">Repeat</keyword>
<evidence type="ECO:0000313" key="5">
    <source>
        <dbReference type="EMBL" id="EFN71622.1"/>
    </source>
</evidence>
<gene>
    <name evidence="5" type="ORF">EAG_11611</name>
</gene>
<protein>
    <submittedName>
        <fullName evidence="5">Heterogeneous nuclear ribonucleoprotein K</fullName>
    </submittedName>
</protein>
<dbReference type="InterPro" id="IPR036612">
    <property type="entry name" value="KH_dom_type_1_sf"/>
</dbReference>
<evidence type="ECO:0000313" key="6">
    <source>
        <dbReference type="Proteomes" id="UP000000311"/>
    </source>
</evidence>
<evidence type="ECO:0000259" key="4">
    <source>
        <dbReference type="SMART" id="SM00322"/>
    </source>
</evidence>
<organism evidence="6">
    <name type="scientific">Camponotus floridanus</name>
    <name type="common">Florida carpenter ant</name>
    <dbReference type="NCBI Taxonomy" id="104421"/>
    <lineage>
        <taxon>Eukaryota</taxon>
        <taxon>Metazoa</taxon>
        <taxon>Ecdysozoa</taxon>
        <taxon>Arthropoda</taxon>
        <taxon>Hexapoda</taxon>
        <taxon>Insecta</taxon>
        <taxon>Pterygota</taxon>
        <taxon>Neoptera</taxon>
        <taxon>Endopterygota</taxon>
        <taxon>Hymenoptera</taxon>
        <taxon>Apocrita</taxon>
        <taxon>Aculeata</taxon>
        <taxon>Formicoidea</taxon>
        <taxon>Formicidae</taxon>
        <taxon>Formicinae</taxon>
        <taxon>Camponotus</taxon>
    </lineage>
</organism>
<dbReference type="PROSITE" id="PS50084">
    <property type="entry name" value="KH_TYPE_1"/>
    <property type="match status" value="1"/>
</dbReference>
<feature type="region of interest" description="Disordered" evidence="3">
    <location>
        <begin position="46"/>
        <end position="75"/>
    </location>
</feature>
<dbReference type="STRING" id="104421.E2A4M0"/>
<feature type="compositionally biased region" description="Low complexity" evidence="3">
    <location>
        <begin position="62"/>
        <end position="71"/>
    </location>
</feature>
<dbReference type="SUPFAM" id="SSF54791">
    <property type="entry name" value="Eukaryotic type KH-domain (KH-domain type I)"/>
    <property type="match status" value="1"/>
</dbReference>
<dbReference type="GO" id="GO:0003723">
    <property type="term" value="F:RNA binding"/>
    <property type="evidence" value="ECO:0007669"/>
    <property type="project" value="UniProtKB-UniRule"/>
</dbReference>